<evidence type="ECO:0000313" key="1">
    <source>
        <dbReference type="EMBL" id="ETX01061.1"/>
    </source>
</evidence>
<sequence>MTSEEDIELTGATEADQDFIAHARQDVPHLLEEIWRLRERIAELESSASLPYPGS</sequence>
<accession>W4LTL4</accession>
<dbReference type="AlphaFoldDB" id="W4LTL4"/>
<dbReference type="Proteomes" id="UP000019141">
    <property type="component" value="Unassembled WGS sequence"/>
</dbReference>
<name>W4LTL4_ENTF1</name>
<evidence type="ECO:0000313" key="2">
    <source>
        <dbReference type="Proteomes" id="UP000019141"/>
    </source>
</evidence>
<organism evidence="1 2">
    <name type="scientific">Entotheonella factor</name>
    <dbReference type="NCBI Taxonomy" id="1429438"/>
    <lineage>
        <taxon>Bacteria</taxon>
        <taxon>Pseudomonadati</taxon>
        <taxon>Nitrospinota/Tectimicrobiota group</taxon>
        <taxon>Candidatus Tectimicrobiota</taxon>
        <taxon>Candidatus Entotheonellia</taxon>
        <taxon>Candidatus Entotheonellales</taxon>
        <taxon>Candidatus Entotheonellaceae</taxon>
        <taxon>Candidatus Entotheonella</taxon>
    </lineage>
</organism>
<gene>
    <name evidence="1" type="ORF">ETSY1_08845</name>
</gene>
<proteinExistence type="predicted"/>
<dbReference type="HOGENOM" id="CLU_3023446_0_0_7"/>
<reference evidence="1 2" key="1">
    <citation type="journal article" date="2014" name="Nature">
        <title>An environmental bacterial taxon with a large and distinct metabolic repertoire.</title>
        <authorList>
            <person name="Wilson M.C."/>
            <person name="Mori T."/>
            <person name="Ruckert C."/>
            <person name="Uria A.R."/>
            <person name="Helf M.J."/>
            <person name="Takada K."/>
            <person name="Gernert C."/>
            <person name="Steffens U.A."/>
            <person name="Heycke N."/>
            <person name="Schmitt S."/>
            <person name="Rinke C."/>
            <person name="Helfrich E.J."/>
            <person name="Brachmann A.O."/>
            <person name="Gurgui C."/>
            <person name="Wakimoto T."/>
            <person name="Kracht M."/>
            <person name="Crusemann M."/>
            <person name="Hentschel U."/>
            <person name="Abe I."/>
            <person name="Matsunaga S."/>
            <person name="Kalinowski J."/>
            <person name="Takeyama H."/>
            <person name="Piel J."/>
        </authorList>
    </citation>
    <scope>NUCLEOTIDE SEQUENCE [LARGE SCALE GENOMIC DNA]</scope>
    <source>
        <strain evidence="2">TSY1</strain>
    </source>
</reference>
<keyword evidence="2" id="KW-1185">Reference proteome</keyword>
<comment type="caution">
    <text evidence="1">The sequence shown here is derived from an EMBL/GenBank/DDBJ whole genome shotgun (WGS) entry which is preliminary data.</text>
</comment>
<protein>
    <submittedName>
        <fullName evidence="1">Uncharacterized protein</fullName>
    </submittedName>
</protein>
<dbReference type="EMBL" id="AZHW01000274">
    <property type="protein sequence ID" value="ETX01061.1"/>
    <property type="molecule type" value="Genomic_DNA"/>
</dbReference>